<evidence type="ECO:0000313" key="2">
    <source>
        <dbReference type="EMBL" id="UJG43475.1"/>
    </source>
</evidence>
<dbReference type="Proteomes" id="UP001200513">
    <property type="component" value="Chromosome"/>
</dbReference>
<dbReference type="EMBL" id="CP084167">
    <property type="protein sequence ID" value="UJG43475.1"/>
    <property type="molecule type" value="Genomic_DNA"/>
</dbReference>
<keyword evidence="1" id="KW-1133">Transmembrane helix</keyword>
<gene>
    <name evidence="2" type="ORF">K9W46_14035</name>
</gene>
<feature type="transmembrane region" description="Helical" evidence="1">
    <location>
        <begin position="26"/>
        <end position="50"/>
    </location>
</feature>
<proteinExistence type="predicted"/>
<evidence type="ECO:0000256" key="1">
    <source>
        <dbReference type="SAM" id="Phobius"/>
    </source>
</evidence>
<name>A0A9Y1BRH5_9ARCH</name>
<feature type="transmembrane region" description="Helical" evidence="1">
    <location>
        <begin position="149"/>
        <end position="169"/>
    </location>
</feature>
<reference evidence="2" key="1">
    <citation type="journal article" date="2022" name="Nat. Microbiol.">
        <title>Unique mobile elements and scalable gene flow at the prokaryote-eukaryote boundary revealed by circularized Asgard archaea genomes.</title>
        <authorList>
            <person name="Wu F."/>
            <person name="Speth D.R."/>
            <person name="Philosof A."/>
            <person name="Cremiere A."/>
            <person name="Narayanan A."/>
            <person name="Barco R.A."/>
            <person name="Connon S.A."/>
            <person name="Amend J.P."/>
            <person name="Antoshechkin I.A."/>
            <person name="Orphan V.J."/>
        </authorList>
    </citation>
    <scope>NUCLEOTIDE SEQUENCE</scope>
    <source>
        <strain evidence="2">PR6</strain>
    </source>
</reference>
<protein>
    <submittedName>
        <fullName evidence="2">Uncharacterized protein</fullName>
    </submittedName>
</protein>
<feature type="transmembrane region" description="Helical" evidence="1">
    <location>
        <begin position="62"/>
        <end position="87"/>
    </location>
</feature>
<sequence length="203" mass="23035">MAFAIIFFFFFVIVNAGTTMLLCTKTILWGYFLNIFLITIIIFLLTYLLFSEKKDAFYDIDVGIKIGIFVGIILYVCFTALLIQFLWKKPNEVKLLIQGNTIIFLWFDRFKMVSSLIIGLILGITGGSLLFIFELLLRFDKDTLSKIKLVLSISTILLSIILTFIKFLMGQLDKIDIKLGIIIFGGSSGISGTISTFFKNNQD</sequence>
<keyword evidence="1" id="KW-0812">Transmembrane</keyword>
<dbReference type="AlphaFoldDB" id="A0A9Y1BRH5"/>
<feature type="transmembrane region" description="Helical" evidence="1">
    <location>
        <begin position="116"/>
        <end position="137"/>
    </location>
</feature>
<feature type="transmembrane region" description="Helical" evidence="1">
    <location>
        <begin position="175"/>
        <end position="198"/>
    </location>
</feature>
<organism evidence="2">
    <name type="scientific">Candidatus Heimdallarchaeum endolithica</name>
    <dbReference type="NCBI Taxonomy" id="2876572"/>
    <lineage>
        <taxon>Archaea</taxon>
        <taxon>Promethearchaeati</taxon>
        <taxon>Candidatus Heimdallarchaeota</taxon>
        <taxon>Candidatus Heimdallarchaeia (ex Rinke et al. 2021) (nom. nud.)</taxon>
        <taxon>Candidatus Heimdallarchaeales</taxon>
        <taxon>Candidatus Heimdallarchaeaceae</taxon>
        <taxon>Candidatus Heimdallarchaeum</taxon>
    </lineage>
</organism>
<accession>A0A9Y1BRH5</accession>
<keyword evidence="1" id="KW-0472">Membrane</keyword>